<dbReference type="EMBL" id="LUCM01010073">
    <property type="protein sequence ID" value="KAA0185954.1"/>
    <property type="molecule type" value="Genomic_DNA"/>
</dbReference>
<comment type="caution">
    <text evidence="4">The sequence shown here is derived from an EMBL/GenBank/DDBJ whole genome shotgun (WGS) entry which is preliminary data.</text>
</comment>
<feature type="compositionally biased region" description="Low complexity" evidence="1">
    <location>
        <begin position="153"/>
        <end position="174"/>
    </location>
</feature>
<keyword evidence="3" id="KW-0732">Signal</keyword>
<keyword evidence="2" id="KW-1133">Transmembrane helix</keyword>
<dbReference type="OrthoDB" id="5596951at2759"/>
<keyword evidence="2" id="KW-0472">Membrane</keyword>
<evidence type="ECO:0000313" key="4">
    <source>
        <dbReference type="EMBL" id="KAA0185954.1"/>
    </source>
</evidence>
<reference evidence="4" key="1">
    <citation type="submission" date="2019-05" db="EMBL/GenBank/DDBJ databases">
        <title>Annotation for the trematode Fasciolopsis buski.</title>
        <authorList>
            <person name="Choi Y.-J."/>
        </authorList>
    </citation>
    <scope>NUCLEOTIDE SEQUENCE</scope>
    <source>
        <strain evidence="4">HT</strain>
        <tissue evidence="4">Whole worm</tissue>
    </source>
</reference>
<feature type="region of interest" description="Disordered" evidence="1">
    <location>
        <begin position="147"/>
        <end position="174"/>
    </location>
</feature>
<sequence length="317" mass="33937">MSLESVMANVVLLLLFSSALPLQSNLLGLTTVTLPSALKIKETISQETAAPLSEPLSVHESESIETGASWWIWPFGSASESSPISMDEHVASQCAKHCPVDSQKFQAVSLVSPANSRPSADPKPLFSQLLQIFVPISILPAANSFTEEPKGASPPSSFSHLSSSPPSSSSISSNSVLRGRLNGVMERKPTIAVQEDRSLWTQFISRAFGISSPTTPASCSLIIVILMYNLCFLATSVWIAGRRLSGPTLSFSLELVTSFRCVQQLQWTGRGDNTRVVVRKDSHSQGINLGLSPSASSLPRSCAVIAKEQSNPSNVLI</sequence>
<feature type="chain" id="PRO_5034936405" evidence="3">
    <location>
        <begin position="20"/>
        <end position="317"/>
    </location>
</feature>
<keyword evidence="5" id="KW-1185">Reference proteome</keyword>
<gene>
    <name evidence="4" type="ORF">FBUS_06099</name>
</gene>
<accession>A0A8E0RKQ5</accession>
<protein>
    <submittedName>
        <fullName evidence="4">Uncharacterized protein</fullName>
    </submittedName>
</protein>
<dbReference type="AlphaFoldDB" id="A0A8E0RKQ5"/>
<evidence type="ECO:0000313" key="5">
    <source>
        <dbReference type="Proteomes" id="UP000728185"/>
    </source>
</evidence>
<proteinExistence type="predicted"/>
<organism evidence="4 5">
    <name type="scientific">Fasciolopsis buskii</name>
    <dbReference type="NCBI Taxonomy" id="27845"/>
    <lineage>
        <taxon>Eukaryota</taxon>
        <taxon>Metazoa</taxon>
        <taxon>Spiralia</taxon>
        <taxon>Lophotrochozoa</taxon>
        <taxon>Platyhelminthes</taxon>
        <taxon>Trematoda</taxon>
        <taxon>Digenea</taxon>
        <taxon>Plagiorchiida</taxon>
        <taxon>Echinostomata</taxon>
        <taxon>Echinostomatoidea</taxon>
        <taxon>Fasciolidae</taxon>
        <taxon>Fasciolopsis</taxon>
    </lineage>
</organism>
<dbReference type="Proteomes" id="UP000728185">
    <property type="component" value="Unassembled WGS sequence"/>
</dbReference>
<feature type="transmembrane region" description="Helical" evidence="2">
    <location>
        <begin position="221"/>
        <end position="241"/>
    </location>
</feature>
<keyword evidence="2" id="KW-0812">Transmembrane</keyword>
<evidence type="ECO:0000256" key="2">
    <source>
        <dbReference type="SAM" id="Phobius"/>
    </source>
</evidence>
<name>A0A8E0RKQ5_9TREM</name>
<feature type="signal peptide" evidence="3">
    <location>
        <begin position="1"/>
        <end position="19"/>
    </location>
</feature>
<evidence type="ECO:0000256" key="1">
    <source>
        <dbReference type="SAM" id="MobiDB-lite"/>
    </source>
</evidence>
<evidence type="ECO:0000256" key="3">
    <source>
        <dbReference type="SAM" id="SignalP"/>
    </source>
</evidence>